<comment type="similarity">
    <text evidence="13 14">Belongs to the NAD-dependent DNA ligase family. LigA subfamily.</text>
</comment>
<evidence type="ECO:0000256" key="3">
    <source>
        <dbReference type="ARBA" id="ARBA00013308"/>
    </source>
</evidence>
<dbReference type="GO" id="GO:0006260">
    <property type="term" value="P:DNA replication"/>
    <property type="evidence" value="ECO:0007669"/>
    <property type="project" value="UniProtKB-KW"/>
</dbReference>
<comment type="cofactor">
    <cofactor evidence="14">
        <name>Mg(2+)</name>
        <dbReference type="ChEBI" id="CHEBI:18420"/>
    </cofactor>
    <cofactor evidence="14">
        <name>Mn(2+)</name>
        <dbReference type="ChEBI" id="CHEBI:29035"/>
    </cofactor>
</comment>
<gene>
    <name evidence="14 16" type="primary">ligA</name>
    <name evidence="16" type="ORF">MW871_03045</name>
</gene>
<dbReference type="InterPro" id="IPR010994">
    <property type="entry name" value="RuvA_2-like"/>
</dbReference>
<dbReference type="GO" id="GO:0046872">
    <property type="term" value="F:metal ion binding"/>
    <property type="evidence" value="ECO:0007669"/>
    <property type="project" value="UniProtKB-KW"/>
</dbReference>
<dbReference type="PIRSF" id="PIRSF001604">
    <property type="entry name" value="LigA"/>
    <property type="match status" value="1"/>
</dbReference>
<feature type="binding site" evidence="14">
    <location>
        <position position="309"/>
    </location>
    <ligand>
        <name>NAD(+)</name>
        <dbReference type="ChEBI" id="CHEBI:57540"/>
    </ligand>
</feature>
<keyword evidence="5 14" id="KW-0235">DNA replication</keyword>
<dbReference type="InterPro" id="IPR041663">
    <property type="entry name" value="DisA/LigA_HHH"/>
</dbReference>
<dbReference type="Proteomes" id="UP001139260">
    <property type="component" value="Unassembled WGS sequence"/>
</dbReference>
<dbReference type="NCBIfam" id="TIGR00575">
    <property type="entry name" value="dnlj"/>
    <property type="match status" value="1"/>
</dbReference>
<evidence type="ECO:0000256" key="11">
    <source>
        <dbReference type="ARBA" id="ARBA00023204"/>
    </source>
</evidence>
<dbReference type="Pfam" id="PF12826">
    <property type="entry name" value="HHH_2"/>
    <property type="match status" value="1"/>
</dbReference>
<keyword evidence="6 14" id="KW-0479">Metal-binding</keyword>
<keyword evidence="14" id="KW-0464">Manganese</keyword>
<evidence type="ECO:0000256" key="6">
    <source>
        <dbReference type="ARBA" id="ARBA00022723"/>
    </source>
</evidence>
<evidence type="ECO:0000313" key="16">
    <source>
        <dbReference type="EMBL" id="MCK8140862.1"/>
    </source>
</evidence>
<feature type="active site" description="N6-AMP-lysine intermediate" evidence="14">
    <location>
        <position position="113"/>
    </location>
</feature>
<dbReference type="EC" id="6.5.1.2" evidence="2 14"/>
<dbReference type="InterPro" id="IPR013840">
    <property type="entry name" value="DNAligase_N"/>
</dbReference>
<dbReference type="InterPro" id="IPR033136">
    <property type="entry name" value="DNA_ligase_CS"/>
</dbReference>
<evidence type="ECO:0000256" key="9">
    <source>
        <dbReference type="ARBA" id="ARBA00022842"/>
    </source>
</evidence>
<keyword evidence="9 14" id="KW-0460">Magnesium</keyword>
<dbReference type="Gene3D" id="6.20.10.30">
    <property type="match status" value="1"/>
</dbReference>
<feature type="binding site" evidence="14">
    <location>
        <position position="170"/>
    </location>
    <ligand>
        <name>NAD(+)</name>
        <dbReference type="ChEBI" id="CHEBI:57540"/>
    </ligand>
</feature>
<dbReference type="PANTHER" id="PTHR23389:SF9">
    <property type="entry name" value="DNA LIGASE"/>
    <property type="match status" value="1"/>
</dbReference>
<dbReference type="SUPFAM" id="SSF56091">
    <property type="entry name" value="DNA ligase/mRNA capping enzyme, catalytic domain"/>
    <property type="match status" value="1"/>
</dbReference>
<dbReference type="FunFam" id="1.10.150.20:FF:000006">
    <property type="entry name" value="DNA ligase"/>
    <property type="match status" value="1"/>
</dbReference>
<keyword evidence="11 14" id="KW-0234">DNA repair</keyword>
<dbReference type="Gene3D" id="2.40.50.140">
    <property type="entry name" value="Nucleic acid-binding proteins"/>
    <property type="match status" value="1"/>
</dbReference>
<keyword evidence="8 14" id="KW-0862">Zinc</keyword>
<dbReference type="RefSeq" id="WP_248427515.1">
    <property type="nucleotide sequence ID" value="NZ_JALNUB010000002.1"/>
</dbReference>
<evidence type="ECO:0000256" key="1">
    <source>
        <dbReference type="ARBA" id="ARBA00004067"/>
    </source>
</evidence>
<dbReference type="Pfam" id="PF01653">
    <property type="entry name" value="DNA_ligase_aden"/>
    <property type="match status" value="1"/>
</dbReference>
<dbReference type="CDD" id="cd00114">
    <property type="entry name" value="LIGANc"/>
    <property type="match status" value="1"/>
</dbReference>
<feature type="binding site" evidence="14">
    <location>
        <position position="427"/>
    </location>
    <ligand>
        <name>Zn(2+)</name>
        <dbReference type="ChEBI" id="CHEBI:29105"/>
    </ligand>
</feature>
<evidence type="ECO:0000256" key="10">
    <source>
        <dbReference type="ARBA" id="ARBA00023027"/>
    </source>
</evidence>
<evidence type="ECO:0000256" key="5">
    <source>
        <dbReference type="ARBA" id="ARBA00022705"/>
    </source>
</evidence>
<evidence type="ECO:0000313" key="17">
    <source>
        <dbReference type="Proteomes" id="UP001139260"/>
    </source>
</evidence>
<dbReference type="PROSITE" id="PS50172">
    <property type="entry name" value="BRCT"/>
    <property type="match status" value="1"/>
</dbReference>
<dbReference type="InterPro" id="IPR004150">
    <property type="entry name" value="NAD_DNA_ligase_OB"/>
</dbReference>
<dbReference type="GO" id="GO:0005829">
    <property type="term" value="C:cytosol"/>
    <property type="evidence" value="ECO:0007669"/>
    <property type="project" value="TreeGrafter"/>
</dbReference>
<evidence type="ECO:0000256" key="13">
    <source>
        <dbReference type="ARBA" id="ARBA00060881"/>
    </source>
</evidence>
<dbReference type="Pfam" id="PF00533">
    <property type="entry name" value="BRCT"/>
    <property type="match status" value="1"/>
</dbReference>
<dbReference type="NCBIfam" id="NF005932">
    <property type="entry name" value="PRK07956.1"/>
    <property type="match status" value="1"/>
</dbReference>
<dbReference type="InterPro" id="IPR001679">
    <property type="entry name" value="DNA_ligase"/>
</dbReference>
<dbReference type="SMART" id="SM00532">
    <property type="entry name" value="LIGANc"/>
    <property type="match status" value="1"/>
</dbReference>
<dbReference type="SMART" id="SM00292">
    <property type="entry name" value="BRCT"/>
    <property type="match status" value="1"/>
</dbReference>
<keyword evidence="10 14" id="KW-0520">NAD</keyword>
<evidence type="ECO:0000256" key="7">
    <source>
        <dbReference type="ARBA" id="ARBA00022763"/>
    </source>
</evidence>
<dbReference type="Gene3D" id="1.10.150.20">
    <property type="entry name" value="5' to 3' exonuclease, C-terminal subdomain"/>
    <property type="match status" value="2"/>
</dbReference>
<dbReference type="SUPFAM" id="SSF47781">
    <property type="entry name" value="RuvA domain 2-like"/>
    <property type="match status" value="1"/>
</dbReference>
<dbReference type="AlphaFoldDB" id="A0A9X1XWA0"/>
<feature type="binding site" evidence="14">
    <location>
        <position position="406"/>
    </location>
    <ligand>
        <name>Zn(2+)</name>
        <dbReference type="ChEBI" id="CHEBI:29105"/>
    </ligand>
</feature>
<dbReference type="InterPro" id="IPR036420">
    <property type="entry name" value="BRCT_dom_sf"/>
</dbReference>
<dbReference type="Gene3D" id="1.10.287.610">
    <property type="entry name" value="Helix hairpin bin"/>
    <property type="match status" value="1"/>
</dbReference>
<dbReference type="GO" id="GO:0003911">
    <property type="term" value="F:DNA ligase (NAD+) activity"/>
    <property type="evidence" value="ECO:0007669"/>
    <property type="project" value="UniProtKB-UniRule"/>
</dbReference>
<dbReference type="FunFam" id="3.30.470.30:FF:000001">
    <property type="entry name" value="DNA ligase"/>
    <property type="match status" value="1"/>
</dbReference>
<dbReference type="FunFam" id="1.10.150.20:FF:000007">
    <property type="entry name" value="DNA ligase"/>
    <property type="match status" value="1"/>
</dbReference>
<sequence length="665" mass="75309">MDIQNTIQTLREELNQHNYNYYVLDEALISDYDFDLKLKQLQELENQHPEYFDENSPTQRVGGAITKNFQTVAHQQRMYSLDNSYSKEELLDWEKRIQKVLGDVPLEYTCELKYDGASISITYENGILKRAVTRGDGFQGDDVTNNIKTIKSVPLKLKGNFPEKFDVRGEIILPFAGFEKMNQELIEIGETPYSNPRNTASGSLKLQDSAEVAKRPLDCLLYFLVGNNLPFKTQFEGLEVARNWGFKAPKEAILARNLQEVFKFIDYWDTHRHNLPYETDGVVVKVNSFHYQDELGFTAKSPRWAIAYKFKSEQVSTKLNSISYQVGRTGAITPVANLEPVQLAGTIVKRASLHNADQIEKLDIRVDDTVFVEKGGEIIPKIIAVDLSKRPQNSERTKYITHCPECETLLVRNDGEANHYCPNFYGCPPQIIGRIQHYISRKAMDIEGLGGETVALLFYNGLVHNYADLYELTVDQILPLERMAQKSAENLVKGVQNSKNIPFESVLFALGIRFVGETVAKKLAKYYKSIDALSNATLPDLILVDEIGERIAKSVIEFFDNAENKIIIERLKNYGIQFEIIEKINLNATNKLANKTFVVSGVFEKFSRDDLKKAIEDNGGKVGSSISTKTDYVVAGENMGPAKLEKASKLNIPIISEIEFMKLVE</sequence>
<dbReference type="InterPro" id="IPR004149">
    <property type="entry name" value="Znf_DNAligase_C4"/>
</dbReference>
<dbReference type="EMBL" id="JALNUB010000002">
    <property type="protein sequence ID" value="MCK8140862.1"/>
    <property type="molecule type" value="Genomic_DNA"/>
</dbReference>
<dbReference type="InterPro" id="IPR013839">
    <property type="entry name" value="DNAligase_adenylation"/>
</dbReference>
<dbReference type="InterPro" id="IPR012340">
    <property type="entry name" value="NA-bd_OB-fold"/>
</dbReference>
<evidence type="ECO:0000256" key="8">
    <source>
        <dbReference type="ARBA" id="ARBA00022833"/>
    </source>
</evidence>
<dbReference type="PANTHER" id="PTHR23389">
    <property type="entry name" value="CHROMOSOME TRANSMISSION FIDELITY FACTOR 18"/>
    <property type="match status" value="1"/>
</dbReference>
<name>A0A9X1XWA0_9FLAO</name>
<reference evidence="16" key="1">
    <citation type="submission" date="2022-04" db="EMBL/GenBank/DDBJ databases">
        <title>Flavobacterium pygoscelis sp. nov. isolated from Chinstrap chick (Pygoscelis antarcticus).</title>
        <authorList>
            <person name="Irgang R."/>
            <person name="Poblete-Morales M."/>
            <person name="Avendano-Herrera R."/>
        </authorList>
    </citation>
    <scope>NUCLEOTIDE SEQUENCE</scope>
    <source>
        <strain evidence="16">I-SCBP12n</strain>
    </source>
</reference>
<dbReference type="SUPFAM" id="SSF50249">
    <property type="entry name" value="Nucleic acid-binding proteins"/>
    <property type="match status" value="1"/>
</dbReference>
<evidence type="ECO:0000256" key="12">
    <source>
        <dbReference type="ARBA" id="ARBA00034005"/>
    </source>
</evidence>
<feature type="binding site" evidence="14">
    <location>
        <position position="134"/>
    </location>
    <ligand>
        <name>NAD(+)</name>
        <dbReference type="ChEBI" id="CHEBI:57540"/>
    </ligand>
</feature>
<evidence type="ECO:0000256" key="2">
    <source>
        <dbReference type="ARBA" id="ARBA00012722"/>
    </source>
</evidence>
<keyword evidence="17" id="KW-1185">Reference proteome</keyword>
<dbReference type="Gene3D" id="3.40.50.10190">
    <property type="entry name" value="BRCT domain"/>
    <property type="match status" value="1"/>
</dbReference>
<dbReference type="GO" id="GO:0006281">
    <property type="term" value="P:DNA repair"/>
    <property type="evidence" value="ECO:0007669"/>
    <property type="project" value="UniProtKB-KW"/>
</dbReference>
<evidence type="ECO:0000256" key="4">
    <source>
        <dbReference type="ARBA" id="ARBA00022598"/>
    </source>
</evidence>
<dbReference type="CDD" id="cd17748">
    <property type="entry name" value="BRCT_DNA_ligase_like"/>
    <property type="match status" value="1"/>
</dbReference>
<evidence type="ECO:0000256" key="14">
    <source>
        <dbReference type="HAMAP-Rule" id="MF_01588"/>
    </source>
</evidence>
<organism evidence="16 17">
    <name type="scientific">Flavobacterium pygoscelis</name>
    <dbReference type="NCBI Taxonomy" id="2893176"/>
    <lineage>
        <taxon>Bacteria</taxon>
        <taxon>Pseudomonadati</taxon>
        <taxon>Bacteroidota</taxon>
        <taxon>Flavobacteriia</taxon>
        <taxon>Flavobacteriales</taxon>
        <taxon>Flavobacteriaceae</taxon>
        <taxon>Flavobacterium</taxon>
    </lineage>
</organism>
<dbReference type="Pfam" id="PF03119">
    <property type="entry name" value="DNA_ligase_ZBD"/>
    <property type="match status" value="1"/>
</dbReference>
<keyword evidence="4 14" id="KW-0436">Ligase</keyword>
<comment type="function">
    <text evidence="1 14">DNA ligase that catalyzes the formation of phosphodiester linkages between 5'-phosphoryl and 3'-hydroxyl groups in double-stranded DNA using NAD as a coenzyme and as the energy source for the reaction. It is essential for DNA replication and repair of damaged DNA.</text>
</comment>
<dbReference type="FunFam" id="2.40.50.140:FF:000012">
    <property type="entry name" value="DNA ligase"/>
    <property type="match status" value="1"/>
</dbReference>
<feature type="domain" description="BRCT" evidence="15">
    <location>
        <begin position="587"/>
        <end position="665"/>
    </location>
</feature>
<keyword evidence="7 14" id="KW-0227">DNA damage</keyword>
<proteinExistence type="inferred from homology"/>
<dbReference type="Gene3D" id="3.30.470.30">
    <property type="entry name" value="DNA ligase/mRNA capping enzyme"/>
    <property type="match status" value="1"/>
</dbReference>
<feature type="binding site" evidence="14">
    <location>
        <position position="403"/>
    </location>
    <ligand>
        <name>Zn(2+)</name>
        <dbReference type="ChEBI" id="CHEBI:29105"/>
    </ligand>
</feature>
<evidence type="ECO:0000259" key="15">
    <source>
        <dbReference type="PROSITE" id="PS50172"/>
    </source>
</evidence>
<feature type="binding site" evidence="14">
    <location>
        <position position="421"/>
    </location>
    <ligand>
        <name>Zn(2+)</name>
        <dbReference type="ChEBI" id="CHEBI:29105"/>
    </ligand>
</feature>
<dbReference type="Pfam" id="PF03120">
    <property type="entry name" value="OB_DNA_ligase"/>
    <property type="match status" value="1"/>
</dbReference>
<feature type="binding site" evidence="14">
    <location>
        <position position="111"/>
    </location>
    <ligand>
        <name>NAD(+)</name>
        <dbReference type="ChEBI" id="CHEBI:57540"/>
    </ligand>
</feature>
<dbReference type="SUPFAM" id="SSF52113">
    <property type="entry name" value="BRCT domain"/>
    <property type="match status" value="1"/>
</dbReference>
<protein>
    <recommendedName>
        <fullName evidence="3 14">DNA ligase</fullName>
        <ecNumber evidence="2 14">6.5.1.2</ecNumber>
    </recommendedName>
    <alternativeName>
        <fullName evidence="14">Polydeoxyribonucleotide synthase [NAD(+)]</fullName>
    </alternativeName>
</protein>
<dbReference type="PROSITE" id="PS01056">
    <property type="entry name" value="DNA_LIGASE_N2"/>
    <property type="match status" value="1"/>
</dbReference>
<feature type="binding site" evidence="14">
    <location>
        <position position="285"/>
    </location>
    <ligand>
        <name>NAD(+)</name>
        <dbReference type="ChEBI" id="CHEBI:57540"/>
    </ligand>
</feature>
<accession>A0A9X1XWA0</accession>
<feature type="binding site" evidence="14">
    <location>
        <begin position="80"/>
        <end position="81"/>
    </location>
    <ligand>
        <name>NAD(+)</name>
        <dbReference type="ChEBI" id="CHEBI:57540"/>
    </ligand>
</feature>
<comment type="catalytic activity">
    <reaction evidence="12 14">
        <text>NAD(+) + (deoxyribonucleotide)n-3'-hydroxyl + 5'-phospho-(deoxyribonucleotide)m = (deoxyribonucleotide)n+m + AMP + beta-nicotinamide D-nucleotide.</text>
        <dbReference type="EC" id="6.5.1.2"/>
    </reaction>
</comment>
<comment type="caution">
    <text evidence="16">The sequence shown here is derived from an EMBL/GenBank/DDBJ whole genome shotgun (WGS) entry which is preliminary data.</text>
</comment>
<dbReference type="HAMAP" id="MF_01588">
    <property type="entry name" value="DNA_ligase_A"/>
    <property type="match status" value="1"/>
</dbReference>
<feature type="binding site" evidence="14">
    <location>
        <begin position="31"/>
        <end position="35"/>
    </location>
    <ligand>
        <name>NAD(+)</name>
        <dbReference type="ChEBI" id="CHEBI:57540"/>
    </ligand>
</feature>
<dbReference type="InterPro" id="IPR001357">
    <property type="entry name" value="BRCT_dom"/>
</dbReference>